<keyword evidence="1" id="KW-0677">Repeat</keyword>
<accession>A0AAD5Y5M2</accession>
<organism evidence="3 4">
    <name type="scientific">Boothiomyces macroporosus</name>
    <dbReference type="NCBI Taxonomy" id="261099"/>
    <lineage>
        <taxon>Eukaryota</taxon>
        <taxon>Fungi</taxon>
        <taxon>Fungi incertae sedis</taxon>
        <taxon>Chytridiomycota</taxon>
        <taxon>Chytridiomycota incertae sedis</taxon>
        <taxon>Chytridiomycetes</taxon>
        <taxon>Rhizophydiales</taxon>
        <taxon>Terramycetaceae</taxon>
        <taxon>Boothiomyces</taxon>
    </lineage>
</organism>
<evidence type="ECO:0008006" key="5">
    <source>
        <dbReference type="Google" id="ProtNLM"/>
    </source>
</evidence>
<comment type="caution">
    <text evidence="3">The sequence shown here is derived from an EMBL/GenBank/DDBJ whole genome shotgun (WGS) entry which is preliminary data.</text>
</comment>
<dbReference type="Proteomes" id="UP001210925">
    <property type="component" value="Unassembled WGS sequence"/>
</dbReference>
<dbReference type="AlphaFoldDB" id="A0AAD5Y5M2"/>
<keyword evidence="4" id="KW-1185">Reference proteome</keyword>
<dbReference type="Pfam" id="PF12796">
    <property type="entry name" value="Ank_2"/>
    <property type="match status" value="1"/>
</dbReference>
<proteinExistence type="predicted"/>
<reference evidence="3" key="1">
    <citation type="submission" date="2020-05" db="EMBL/GenBank/DDBJ databases">
        <title>Phylogenomic resolution of chytrid fungi.</title>
        <authorList>
            <person name="Stajich J.E."/>
            <person name="Amses K."/>
            <person name="Simmons R."/>
            <person name="Seto K."/>
            <person name="Myers J."/>
            <person name="Bonds A."/>
            <person name="Quandt C.A."/>
            <person name="Barry K."/>
            <person name="Liu P."/>
            <person name="Grigoriev I."/>
            <person name="Longcore J.E."/>
            <person name="James T.Y."/>
        </authorList>
    </citation>
    <scope>NUCLEOTIDE SEQUENCE</scope>
    <source>
        <strain evidence="3">PLAUS21</strain>
    </source>
</reference>
<dbReference type="SUPFAM" id="SSF140860">
    <property type="entry name" value="Pseudo ankyrin repeat-like"/>
    <property type="match status" value="1"/>
</dbReference>
<evidence type="ECO:0000313" key="3">
    <source>
        <dbReference type="EMBL" id="KAJ3253673.1"/>
    </source>
</evidence>
<evidence type="ECO:0000256" key="1">
    <source>
        <dbReference type="ARBA" id="ARBA00022737"/>
    </source>
</evidence>
<dbReference type="InterPro" id="IPR002110">
    <property type="entry name" value="Ankyrin_rpt"/>
</dbReference>
<evidence type="ECO:0000256" key="2">
    <source>
        <dbReference type="ARBA" id="ARBA00023043"/>
    </source>
</evidence>
<dbReference type="EMBL" id="JADGKB010000103">
    <property type="protein sequence ID" value="KAJ3253673.1"/>
    <property type="molecule type" value="Genomic_DNA"/>
</dbReference>
<dbReference type="InterPro" id="IPR036770">
    <property type="entry name" value="Ankyrin_rpt-contain_sf"/>
</dbReference>
<keyword evidence="2" id="KW-0040">ANK repeat</keyword>
<protein>
    <recommendedName>
        <fullName evidence="5">Ankyrin repeat protein</fullName>
    </recommendedName>
</protein>
<sequence length="276" mass="32291">MESLHELEIDPEIWPSSMLASERQGLINYILYFADYIRGSRNYEKIERILSTLNLEFDQFERILSNCQRLGLYKPYSYFECKNSRKLEKEIEQYEVQKFFKNLTPHNSETDAEILKLINFAVQRNSIVQVQMFLPFVDRKNLVNIKYLEQQLQVAAAKGKCDIFRSILRFSRDIDPTLEKCFALRIACTKGYTRIVELLLNDQRCDPSVQNNECIRKAATMGYFEIVQMLLLDHRVDATAKHNEALRFATLGGHFQVVESLTEHLKANCSSVQYSF</sequence>
<name>A0AAD5Y5M2_9FUNG</name>
<gene>
    <name evidence="3" type="ORF">HK103_000399</name>
</gene>
<dbReference type="PANTHER" id="PTHR24198">
    <property type="entry name" value="ANKYRIN REPEAT AND PROTEIN KINASE DOMAIN-CONTAINING PROTEIN"/>
    <property type="match status" value="1"/>
</dbReference>
<evidence type="ECO:0000313" key="4">
    <source>
        <dbReference type="Proteomes" id="UP001210925"/>
    </source>
</evidence>
<dbReference type="PANTHER" id="PTHR24198:SF165">
    <property type="entry name" value="ANKYRIN REPEAT-CONTAINING PROTEIN-RELATED"/>
    <property type="match status" value="1"/>
</dbReference>
<dbReference type="Gene3D" id="1.25.40.20">
    <property type="entry name" value="Ankyrin repeat-containing domain"/>
    <property type="match status" value="1"/>
</dbReference>